<dbReference type="SUPFAM" id="SSF48557">
    <property type="entry name" value="L-aspartase-like"/>
    <property type="match status" value="1"/>
</dbReference>
<sequence>MASGEFSRLVVSHWRELREKLRAQDEEVVVEGRGLSLAAVVAAARYGQDVAISDDMLEAIGQRTEKLYGKALDVDVMHGSTPTLRSTPTERTTAIKEVQQSMIRGLHFGILSGETDFDNSHATRTFSSAIPLSDPVESTSMPESWVRASILIRANSLAYETSGVRPVLLERLCQLLNLDVIPRVPLRGSVSASGDLSPLSYIGAVLQGKPAVQAWIGDRIQGGRRLAPADEALSYAEIQPIEVRGKEGMAIISGTAVAAGVACLALHETVCLAAVAQVLTAMSVEALSGTSESFDALFSELRPHPGQVECARNIRGFLSGSRLITGDSNSNDESLAIRTAPQWIGPVLEDLLLAHSQLSVEINSATGSPLISQSGRMLQGGNFQAKAVTSAVEKMRQGLRSLGQLHFAQCTELINPATNKGLAPNLVVDEPSQSGIWKGTDILVAALQSELGFLANPMTSHVQSAEGLYQGINSLALISARYTLTAVDILTQLAAAHLVALCHALDLRALHNQFLYAFAPKFKLLTRRCLSDCSSTEPLSPGTSSSSSDAAGADIAYDLWVRLSEITNRTTHLDTAARFSAALDALQSQLLRCVPGAASSHSLAAAQHWHAACVAEATQTYHAVRTRYLAAPDATPVLGRAAAKLYGYVRRGLEVPFFGEEYLRAAEWDDGTGMAQRGSGNGHRYRSVGAMNSAVYEAMRNGALFDVVVECFGDV</sequence>
<dbReference type="Proteomes" id="UP000481861">
    <property type="component" value="Unassembled WGS sequence"/>
</dbReference>
<reference evidence="2 3" key="1">
    <citation type="submission" date="2020-01" db="EMBL/GenBank/DDBJ databases">
        <authorList>
            <consortium name="DOE Joint Genome Institute"/>
            <person name="Haridas S."/>
            <person name="Albert R."/>
            <person name="Binder M."/>
            <person name="Bloem J."/>
            <person name="Labutti K."/>
            <person name="Salamov A."/>
            <person name="Andreopoulos B."/>
            <person name="Baker S.E."/>
            <person name="Barry K."/>
            <person name="Bills G."/>
            <person name="Bluhm B.H."/>
            <person name="Cannon C."/>
            <person name="Castanera R."/>
            <person name="Culley D.E."/>
            <person name="Daum C."/>
            <person name="Ezra D."/>
            <person name="Gonzalez J.B."/>
            <person name="Henrissat B."/>
            <person name="Kuo A."/>
            <person name="Liang C."/>
            <person name="Lipzen A."/>
            <person name="Lutzoni F."/>
            <person name="Magnuson J."/>
            <person name="Mondo S."/>
            <person name="Nolan M."/>
            <person name="Ohm R."/>
            <person name="Pangilinan J."/>
            <person name="Park H.-J.H."/>
            <person name="Ramirez L."/>
            <person name="Alfaro M."/>
            <person name="Sun H."/>
            <person name="Tritt A."/>
            <person name="Yoshinaga Y."/>
            <person name="Zwiers L.-H.L."/>
            <person name="Turgeon B.G."/>
            <person name="Goodwin S.B."/>
            <person name="Spatafora J.W."/>
            <person name="Crous P.W."/>
            <person name="Grigoriev I.V."/>
        </authorList>
    </citation>
    <scope>NUCLEOTIDE SEQUENCE [LARGE SCALE GENOMIC DNA]</scope>
    <source>
        <strain evidence="2 3">CBS 611.86</strain>
    </source>
</reference>
<dbReference type="PANTHER" id="PTHR10362">
    <property type="entry name" value="HISTIDINE AMMONIA-LYASE"/>
    <property type="match status" value="1"/>
</dbReference>
<keyword evidence="2" id="KW-0456">Lyase</keyword>
<gene>
    <name evidence="2" type="ORF">BDV95DRAFT_601693</name>
</gene>
<proteinExistence type="inferred from homology"/>
<dbReference type="EMBL" id="JAADJZ010000002">
    <property type="protein sequence ID" value="KAF2877284.1"/>
    <property type="molecule type" value="Genomic_DNA"/>
</dbReference>
<dbReference type="InterPro" id="IPR008948">
    <property type="entry name" value="L-Aspartase-like"/>
</dbReference>
<dbReference type="PROSITE" id="PS00488">
    <property type="entry name" value="PAL_HISTIDASE"/>
    <property type="match status" value="1"/>
</dbReference>
<dbReference type="InterPro" id="IPR022313">
    <property type="entry name" value="Phe/His_NH3-lyase_AS"/>
</dbReference>
<dbReference type="GO" id="GO:0016841">
    <property type="term" value="F:ammonia-lyase activity"/>
    <property type="evidence" value="ECO:0007669"/>
    <property type="project" value="InterPro"/>
</dbReference>
<evidence type="ECO:0000256" key="1">
    <source>
        <dbReference type="ARBA" id="ARBA00007238"/>
    </source>
</evidence>
<dbReference type="OrthoDB" id="10051290at2759"/>
<accession>A0A7C8MUG9</accession>
<dbReference type="Gene3D" id="1.10.274.20">
    <property type="entry name" value="Phenylalanine ammonia-lyase 1, domain 3"/>
    <property type="match status" value="1"/>
</dbReference>
<dbReference type="AlphaFoldDB" id="A0A7C8MUG9"/>
<evidence type="ECO:0000313" key="3">
    <source>
        <dbReference type="Proteomes" id="UP000481861"/>
    </source>
</evidence>
<name>A0A7C8MUG9_9PLEO</name>
<dbReference type="InterPro" id="IPR024083">
    <property type="entry name" value="Fumarase/histidase_N"/>
</dbReference>
<evidence type="ECO:0000313" key="2">
    <source>
        <dbReference type="EMBL" id="KAF2877284.1"/>
    </source>
</evidence>
<dbReference type="InterPro" id="IPR023144">
    <property type="entry name" value="Phe_NH3-lyase_shielding_dom_sf"/>
</dbReference>
<keyword evidence="3" id="KW-1185">Reference proteome</keyword>
<comment type="caution">
    <text evidence="2">The sequence shown here is derived from an EMBL/GenBank/DDBJ whole genome shotgun (WGS) entry which is preliminary data.</text>
</comment>
<protein>
    <submittedName>
        <fullName evidence="2">Phenylalanine ammonia-lyase-like protein</fullName>
    </submittedName>
</protein>
<dbReference type="Gene3D" id="1.20.200.10">
    <property type="entry name" value="Fumarase/aspartase (Central domain)"/>
    <property type="match status" value="1"/>
</dbReference>
<organism evidence="2 3">
    <name type="scientific">Massariosphaeria phaeospora</name>
    <dbReference type="NCBI Taxonomy" id="100035"/>
    <lineage>
        <taxon>Eukaryota</taxon>
        <taxon>Fungi</taxon>
        <taxon>Dikarya</taxon>
        <taxon>Ascomycota</taxon>
        <taxon>Pezizomycotina</taxon>
        <taxon>Dothideomycetes</taxon>
        <taxon>Pleosporomycetidae</taxon>
        <taxon>Pleosporales</taxon>
        <taxon>Pleosporales incertae sedis</taxon>
        <taxon>Massariosphaeria</taxon>
    </lineage>
</organism>
<dbReference type="Gene3D" id="1.10.275.10">
    <property type="entry name" value="Fumarase/aspartase (N-terminal domain)"/>
    <property type="match status" value="1"/>
</dbReference>
<dbReference type="CDD" id="cd00332">
    <property type="entry name" value="PAL-HAL"/>
    <property type="match status" value="1"/>
</dbReference>
<comment type="similarity">
    <text evidence="1">Belongs to the PAL/histidase family.</text>
</comment>
<dbReference type="Pfam" id="PF00221">
    <property type="entry name" value="Lyase_aromatic"/>
    <property type="match status" value="1"/>
</dbReference>
<dbReference type="InterPro" id="IPR001106">
    <property type="entry name" value="Aromatic_Lyase"/>
</dbReference>